<gene>
    <name evidence="10" type="ORF">ACFFHM_10280</name>
</gene>
<dbReference type="Proteomes" id="UP001589838">
    <property type="component" value="Unassembled WGS sequence"/>
</dbReference>
<evidence type="ECO:0000256" key="1">
    <source>
        <dbReference type="ARBA" id="ARBA00004651"/>
    </source>
</evidence>
<keyword evidence="3 8" id="KW-0812">Transmembrane</keyword>
<evidence type="ECO:0000256" key="2">
    <source>
        <dbReference type="ARBA" id="ARBA00022475"/>
    </source>
</evidence>
<evidence type="ECO:0000256" key="6">
    <source>
        <dbReference type="RuleBase" id="RU004057"/>
    </source>
</evidence>
<evidence type="ECO:0000259" key="9">
    <source>
        <dbReference type="Pfam" id="PF01618"/>
    </source>
</evidence>
<accession>A0ABV6KCU2</accession>
<feature type="domain" description="MotA/TolQ/ExbB proton channel" evidence="9">
    <location>
        <begin position="107"/>
        <end position="178"/>
    </location>
</feature>
<dbReference type="Pfam" id="PF01618">
    <property type="entry name" value="MotA_ExbB"/>
    <property type="match status" value="1"/>
</dbReference>
<feature type="transmembrane region" description="Helical" evidence="8">
    <location>
        <begin position="116"/>
        <end position="136"/>
    </location>
</feature>
<evidence type="ECO:0000256" key="5">
    <source>
        <dbReference type="ARBA" id="ARBA00023136"/>
    </source>
</evidence>
<comment type="subcellular location">
    <subcellularLocation>
        <location evidence="1">Cell membrane</location>
        <topology evidence="1">Multi-pass membrane protein</topology>
    </subcellularLocation>
    <subcellularLocation>
        <location evidence="6">Membrane</location>
        <topology evidence="6">Multi-pass membrane protein</topology>
    </subcellularLocation>
</comment>
<dbReference type="Gene3D" id="1.20.120.20">
    <property type="entry name" value="Apolipoprotein"/>
    <property type="match status" value="1"/>
</dbReference>
<proteinExistence type="inferred from homology"/>
<dbReference type="RefSeq" id="WP_335960715.1">
    <property type="nucleotide sequence ID" value="NZ_JAXBLX010000012.1"/>
</dbReference>
<dbReference type="SUPFAM" id="SSF58113">
    <property type="entry name" value="Apolipoprotein A-I"/>
    <property type="match status" value="1"/>
</dbReference>
<evidence type="ECO:0000256" key="4">
    <source>
        <dbReference type="ARBA" id="ARBA00022989"/>
    </source>
</evidence>
<evidence type="ECO:0000256" key="3">
    <source>
        <dbReference type="ARBA" id="ARBA00022692"/>
    </source>
</evidence>
<keyword evidence="2" id="KW-1003">Cell membrane</keyword>
<feature type="transmembrane region" description="Helical" evidence="8">
    <location>
        <begin position="26"/>
        <end position="46"/>
    </location>
</feature>
<evidence type="ECO:0000313" key="11">
    <source>
        <dbReference type="Proteomes" id="UP001589838"/>
    </source>
</evidence>
<keyword evidence="7" id="KW-0175">Coiled coil</keyword>
<organism evidence="10 11">
    <name type="scientific">Halalkalibacter kiskunsagensis</name>
    <dbReference type="NCBI Taxonomy" id="1548599"/>
    <lineage>
        <taxon>Bacteria</taxon>
        <taxon>Bacillati</taxon>
        <taxon>Bacillota</taxon>
        <taxon>Bacilli</taxon>
        <taxon>Bacillales</taxon>
        <taxon>Bacillaceae</taxon>
        <taxon>Halalkalibacter</taxon>
    </lineage>
</organism>
<keyword evidence="6" id="KW-0813">Transport</keyword>
<protein>
    <submittedName>
        <fullName evidence="10">MotA/TolQ/ExbB proton channel family protein</fullName>
    </submittedName>
</protein>
<dbReference type="Gene3D" id="1.10.287.950">
    <property type="entry name" value="Methyl-accepting chemotaxis protein"/>
    <property type="match status" value="1"/>
</dbReference>
<evidence type="ECO:0000256" key="8">
    <source>
        <dbReference type="SAM" id="Phobius"/>
    </source>
</evidence>
<keyword evidence="5 8" id="KW-0472">Membrane</keyword>
<feature type="coiled-coil region" evidence="7">
    <location>
        <begin position="567"/>
        <end position="594"/>
    </location>
</feature>
<reference evidence="10 11" key="1">
    <citation type="submission" date="2024-09" db="EMBL/GenBank/DDBJ databases">
        <authorList>
            <person name="Sun Q."/>
            <person name="Mori K."/>
        </authorList>
    </citation>
    <scope>NUCLEOTIDE SEQUENCE [LARGE SCALE GENOMIC DNA]</scope>
    <source>
        <strain evidence="10 11">NCAIM B.02610</strain>
    </source>
</reference>
<sequence length="608" mass="69825">MVEAIMKFFISEQQVQSILSNPVIEAIFLVLFLTFVVTIFIHFSLYSKLRRIRNFISDTNSLDIAPLNRFQEEFKHKNQQEAVRVETFVQHQFSSWRVFNVPVVSLIKMIQMTISLFILVGVLGTFIGLAMSLGSIDAAGDQLVENVALVLTGIDVAFFTSIVGMGLSLMMTIVTRVANTEYMLTDLMLKTESYLEENEQNGLSRLIGVSETINSSINQLRETNQESLQSIVQSFKGFQEYTVGLQQSAKDLAKFNEGLTENLKDFTVIFESVKEVTNGFDKGVTKLNKNFDQLFSYFYKMDQRNERMTSAFTETYQKIAELTNSQTETMNHFQHSVVDLKDYFSSIAGKQESIHAAFERMNVQSDQLVKTMKDNNQQFERIFGNDVSSKLSGITTYLSELRSDFYKLGNTLERLPDELEMINRAQGEYKNLLSNRFDELKQLNHEFHNHLKTHSVNTGAYEKYLNDASSYYDQLGTNNQQLLSEINRTMTQMSDSFTHRENQMESSVAVLKDTLARYVANLEGTLGGKLEKVSRNIGDYVVDINDAMKKEFKQIGEITEDNQQRSARYMQQTLNELSQEFQQLNRHLQFYSQDVMKQSYPLRVGSDD</sequence>
<dbReference type="EMBL" id="JBHLUX010000027">
    <property type="protein sequence ID" value="MFC0470870.1"/>
    <property type="molecule type" value="Genomic_DNA"/>
</dbReference>
<keyword evidence="11" id="KW-1185">Reference proteome</keyword>
<evidence type="ECO:0000256" key="7">
    <source>
        <dbReference type="SAM" id="Coils"/>
    </source>
</evidence>
<keyword evidence="6" id="KW-0653">Protein transport</keyword>
<keyword evidence="4 8" id="KW-1133">Transmembrane helix</keyword>
<comment type="similarity">
    <text evidence="6">Belongs to the exbB/tolQ family.</text>
</comment>
<dbReference type="InterPro" id="IPR002898">
    <property type="entry name" value="MotA_ExbB_proton_chnl"/>
</dbReference>
<feature type="transmembrane region" description="Helical" evidence="8">
    <location>
        <begin position="156"/>
        <end position="178"/>
    </location>
</feature>
<evidence type="ECO:0000313" key="10">
    <source>
        <dbReference type="EMBL" id="MFC0470870.1"/>
    </source>
</evidence>
<comment type="caution">
    <text evidence="10">The sequence shown here is derived from an EMBL/GenBank/DDBJ whole genome shotgun (WGS) entry which is preliminary data.</text>
</comment>
<name>A0ABV6KCU2_9BACI</name>